<evidence type="ECO:0000313" key="1">
    <source>
        <dbReference type="EMBL" id="KAJ2970320.1"/>
    </source>
</evidence>
<dbReference type="EMBL" id="JANSHE010005574">
    <property type="protein sequence ID" value="KAJ2970320.1"/>
    <property type="molecule type" value="Genomic_DNA"/>
</dbReference>
<name>A0ACC1MTK4_9APHY</name>
<comment type="caution">
    <text evidence="1">The sequence shown here is derived from an EMBL/GenBank/DDBJ whole genome shotgun (WGS) entry which is preliminary data.</text>
</comment>
<sequence>MKRTVLFVALSAAVPYVAAHGYLAQVSIDGKAYAGNIPNNYQGGPRTGLSCKACLDCSGRIAFGPITSASTLCLPRAARVRDSVETRIHGHM</sequence>
<evidence type="ECO:0000313" key="2">
    <source>
        <dbReference type="Proteomes" id="UP001144978"/>
    </source>
</evidence>
<dbReference type="Proteomes" id="UP001144978">
    <property type="component" value="Unassembled WGS sequence"/>
</dbReference>
<organism evidence="1 2">
    <name type="scientific">Trametes sanguinea</name>
    <dbReference type="NCBI Taxonomy" id="158606"/>
    <lineage>
        <taxon>Eukaryota</taxon>
        <taxon>Fungi</taxon>
        <taxon>Dikarya</taxon>
        <taxon>Basidiomycota</taxon>
        <taxon>Agaricomycotina</taxon>
        <taxon>Agaricomycetes</taxon>
        <taxon>Polyporales</taxon>
        <taxon>Polyporaceae</taxon>
        <taxon>Trametes</taxon>
    </lineage>
</organism>
<proteinExistence type="predicted"/>
<gene>
    <name evidence="1" type="ORF">NUW54_g12754</name>
</gene>
<keyword evidence="2" id="KW-1185">Reference proteome</keyword>
<reference evidence="1" key="1">
    <citation type="submission" date="2022-08" db="EMBL/GenBank/DDBJ databases">
        <title>Genome Sequence of Pycnoporus sanguineus.</title>
        <authorList>
            <person name="Buettner E."/>
        </authorList>
    </citation>
    <scope>NUCLEOTIDE SEQUENCE</scope>
    <source>
        <strain evidence="1">CG-C14</strain>
    </source>
</reference>
<protein>
    <submittedName>
        <fullName evidence="1">Uncharacterized protein</fullName>
    </submittedName>
</protein>
<accession>A0ACC1MTK4</accession>